<feature type="transmembrane region" description="Helical" evidence="3">
    <location>
        <begin position="41"/>
        <end position="61"/>
    </location>
</feature>
<gene>
    <name evidence="4" type="ORF">D641_0109335</name>
</gene>
<evidence type="ECO:0000256" key="3">
    <source>
        <dbReference type="SAM" id="Phobius"/>
    </source>
</evidence>
<name>A0A022KTG3_9MICO</name>
<organism evidence="4 5">
    <name type="scientific">Brachybacterium muris UCD-AY4</name>
    <dbReference type="NCBI Taxonomy" id="1249481"/>
    <lineage>
        <taxon>Bacteria</taxon>
        <taxon>Bacillati</taxon>
        <taxon>Actinomycetota</taxon>
        <taxon>Actinomycetes</taxon>
        <taxon>Micrococcales</taxon>
        <taxon>Dermabacteraceae</taxon>
        <taxon>Brachybacterium</taxon>
    </lineage>
</organism>
<feature type="transmembrane region" description="Helical" evidence="3">
    <location>
        <begin position="6"/>
        <end position="29"/>
    </location>
</feature>
<dbReference type="PANTHER" id="PTHR34703">
    <property type="entry name" value="ANTIPORTER SUBUNIT MNHG2-RELATED"/>
    <property type="match status" value="1"/>
</dbReference>
<feature type="region of interest" description="Disordered" evidence="2">
    <location>
        <begin position="104"/>
        <end position="131"/>
    </location>
</feature>
<dbReference type="InterPro" id="IPR005133">
    <property type="entry name" value="PhaG_MnhG_YufB"/>
</dbReference>
<proteinExistence type="inferred from homology"/>
<protein>
    <submittedName>
        <fullName evidence="4">Cation:proton antiporter</fullName>
    </submittedName>
</protein>
<sequence>MNPVLDVLLTVVIAVLMLGGAFWTLTSALSMFHARDSLSRVNVLSPATGLGLPMIVLGTFLQHTRVDGFDVATLVKTLFTVVALIIVSSIASNVLARAAYLSGAPVDPRTAPQDLARAPGEGDQVPHSEDR</sequence>
<evidence type="ECO:0000313" key="5">
    <source>
        <dbReference type="Proteomes" id="UP000019754"/>
    </source>
</evidence>
<evidence type="ECO:0000256" key="1">
    <source>
        <dbReference type="ARBA" id="ARBA00008404"/>
    </source>
</evidence>
<dbReference type="STRING" id="1249481.D641_0109335"/>
<dbReference type="Proteomes" id="UP000019754">
    <property type="component" value="Unassembled WGS sequence"/>
</dbReference>
<keyword evidence="3" id="KW-1133">Transmembrane helix</keyword>
<dbReference type="OrthoDB" id="3730907at2"/>
<keyword evidence="3" id="KW-0472">Membrane</keyword>
<dbReference type="GO" id="GO:0015385">
    <property type="term" value="F:sodium:proton antiporter activity"/>
    <property type="evidence" value="ECO:0007669"/>
    <property type="project" value="TreeGrafter"/>
</dbReference>
<feature type="transmembrane region" description="Helical" evidence="3">
    <location>
        <begin position="73"/>
        <end position="96"/>
    </location>
</feature>
<comment type="caution">
    <text evidence="4">The sequence shown here is derived from an EMBL/GenBank/DDBJ whole genome shotgun (WGS) entry which is preliminary data.</text>
</comment>
<evidence type="ECO:0000313" key="4">
    <source>
        <dbReference type="EMBL" id="EYT49150.1"/>
    </source>
</evidence>
<keyword evidence="5" id="KW-1185">Reference proteome</keyword>
<dbReference type="EMBL" id="AORC01000010">
    <property type="protein sequence ID" value="EYT49150.1"/>
    <property type="molecule type" value="Genomic_DNA"/>
</dbReference>
<evidence type="ECO:0000256" key="2">
    <source>
        <dbReference type="SAM" id="MobiDB-lite"/>
    </source>
</evidence>
<comment type="similarity">
    <text evidence="1">Belongs to the CPA3 antiporters (TC 2.A.63) subunit G family.</text>
</comment>
<keyword evidence="3" id="KW-0812">Transmembrane</keyword>
<reference evidence="4 5" key="1">
    <citation type="journal article" date="2013" name="Genome Announc.">
        <title>Draft genome sequence of an Actinobacterium, Brachybacterium muris strain UCD-AY4.</title>
        <authorList>
            <person name="Lo J.R."/>
            <person name="Lang J.M."/>
            <person name="Darling A.E."/>
            <person name="Eisen J.A."/>
            <person name="Coil D.A."/>
        </authorList>
    </citation>
    <scope>NUCLEOTIDE SEQUENCE [LARGE SCALE GENOMIC DNA]</scope>
    <source>
        <strain evidence="4 5">UCD-AY4</strain>
    </source>
</reference>
<dbReference type="AlphaFoldDB" id="A0A022KTG3"/>
<dbReference type="HOGENOM" id="CLU_157115_0_0_11"/>
<dbReference type="Pfam" id="PF03334">
    <property type="entry name" value="PhaG_MnhG_YufB"/>
    <property type="match status" value="1"/>
</dbReference>
<accession>A0A022KTG3</accession>
<dbReference type="RefSeq" id="WP_017823394.1">
    <property type="nucleotide sequence ID" value="NZ_AORC01000010.1"/>
</dbReference>
<dbReference type="PANTHER" id="PTHR34703:SF1">
    <property type="entry name" value="ANTIPORTER SUBUNIT MNHG2-RELATED"/>
    <property type="match status" value="1"/>
</dbReference>